<feature type="signal peptide" evidence="2">
    <location>
        <begin position="1"/>
        <end position="27"/>
    </location>
</feature>
<comment type="caution">
    <text evidence="3">The sequence shown here is derived from an EMBL/GenBank/DDBJ whole genome shotgun (WGS) entry which is preliminary data.</text>
</comment>
<dbReference type="EMBL" id="JAAWVT010000001">
    <property type="protein sequence ID" value="NKG19295.1"/>
    <property type="molecule type" value="Genomic_DNA"/>
</dbReference>
<sequence>MAARTKIGALRTISLGAALLLALSACSSGDTSLELPKGHTPVNTDAPASAPASAPAAASASASTPAAASTAANMSTAELAVASGISMAALLGFDQARVITGDELDALRKAPEDTLGGVAVLPTQCGEVIESLNWSPVQMGDEGARSDFLNTTVSATGSVEVAKISDRSVLDKHYATALAVLSECRAANMNQGTETGPFIAKKPQVSAAQADSAILWERGNTGQGMRQQALVLIKAKGDYVAMVSFIAQDGLEATEFSELAAQILNAALVQVN</sequence>
<proteinExistence type="predicted"/>
<dbReference type="RefSeq" id="WP_168150286.1">
    <property type="nucleotide sequence ID" value="NZ_JAAWVT010000001.1"/>
</dbReference>
<organism evidence="3 4">
    <name type="scientific">Paeniglutamicibacter terrestris</name>
    <dbReference type="NCBI Taxonomy" id="2723403"/>
    <lineage>
        <taxon>Bacteria</taxon>
        <taxon>Bacillati</taxon>
        <taxon>Actinomycetota</taxon>
        <taxon>Actinomycetes</taxon>
        <taxon>Micrococcales</taxon>
        <taxon>Micrococcaceae</taxon>
        <taxon>Paeniglutamicibacter</taxon>
    </lineage>
</organism>
<evidence type="ECO:0000256" key="1">
    <source>
        <dbReference type="SAM" id="MobiDB-lite"/>
    </source>
</evidence>
<name>A0ABX1G108_9MICC</name>
<evidence type="ECO:0008006" key="5">
    <source>
        <dbReference type="Google" id="ProtNLM"/>
    </source>
</evidence>
<keyword evidence="4" id="KW-1185">Reference proteome</keyword>
<feature type="region of interest" description="Disordered" evidence="1">
    <location>
        <begin position="36"/>
        <end position="56"/>
    </location>
</feature>
<dbReference type="PROSITE" id="PS51257">
    <property type="entry name" value="PROKAR_LIPOPROTEIN"/>
    <property type="match status" value="1"/>
</dbReference>
<feature type="compositionally biased region" description="Low complexity" evidence="1">
    <location>
        <begin position="46"/>
        <end position="56"/>
    </location>
</feature>
<evidence type="ECO:0000313" key="4">
    <source>
        <dbReference type="Proteomes" id="UP000746595"/>
    </source>
</evidence>
<accession>A0ABX1G108</accession>
<feature type="chain" id="PRO_5046285133" description="Sensor domain-containing protein" evidence="2">
    <location>
        <begin position="28"/>
        <end position="272"/>
    </location>
</feature>
<evidence type="ECO:0000256" key="2">
    <source>
        <dbReference type="SAM" id="SignalP"/>
    </source>
</evidence>
<reference evidence="3 4" key="1">
    <citation type="submission" date="2020-04" db="EMBL/GenBank/DDBJ databases">
        <title>Paeniglutamicibacter sp. ANT13_2, a novel actinomycete isolated from sediment in Antarctica.</title>
        <authorList>
            <person name="Sakdapetsiri C."/>
            <person name="Pinyakong O."/>
        </authorList>
    </citation>
    <scope>NUCLEOTIDE SEQUENCE [LARGE SCALE GENOMIC DNA]</scope>
    <source>
        <strain evidence="3 4">ANT13_2</strain>
    </source>
</reference>
<gene>
    <name evidence="3" type="ORF">HED64_01075</name>
</gene>
<evidence type="ECO:0000313" key="3">
    <source>
        <dbReference type="EMBL" id="NKG19295.1"/>
    </source>
</evidence>
<dbReference type="Proteomes" id="UP000746595">
    <property type="component" value="Unassembled WGS sequence"/>
</dbReference>
<keyword evidence="2" id="KW-0732">Signal</keyword>
<protein>
    <recommendedName>
        <fullName evidence="5">Sensor domain-containing protein</fullName>
    </recommendedName>
</protein>